<dbReference type="InParanoid" id="A0A077ZYC7"/>
<keyword evidence="3" id="KW-1185">Reference proteome</keyword>
<reference evidence="2 3" key="1">
    <citation type="submission" date="2014-06" db="EMBL/GenBank/DDBJ databases">
        <authorList>
            <person name="Swart Estienne"/>
        </authorList>
    </citation>
    <scope>NUCLEOTIDE SEQUENCE [LARGE SCALE GENOMIC DNA]</scope>
    <source>
        <strain evidence="2 3">130c</strain>
    </source>
</reference>
<dbReference type="Proteomes" id="UP000039865">
    <property type="component" value="Unassembled WGS sequence"/>
</dbReference>
<dbReference type="EMBL" id="CCKQ01002459">
    <property type="protein sequence ID" value="CDW73551.1"/>
    <property type="molecule type" value="Genomic_DNA"/>
</dbReference>
<feature type="region of interest" description="Disordered" evidence="1">
    <location>
        <begin position="44"/>
        <end position="63"/>
    </location>
</feature>
<feature type="region of interest" description="Disordered" evidence="1">
    <location>
        <begin position="190"/>
        <end position="221"/>
    </location>
</feature>
<feature type="region of interest" description="Disordered" evidence="1">
    <location>
        <begin position="149"/>
        <end position="178"/>
    </location>
</feature>
<evidence type="ECO:0000256" key="1">
    <source>
        <dbReference type="SAM" id="MobiDB-lite"/>
    </source>
</evidence>
<proteinExistence type="predicted"/>
<organism evidence="2 3">
    <name type="scientific">Stylonychia lemnae</name>
    <name type="common">Ciliate</name>
    <dbReference type="NCBI Taxonomy" id="5949"/>
    <lineage>
        <taxon>Eukaryota</taxon>
        <taxon>Sar</taxon>
        <taxon>Alveolata</taxon>
        <taxon>Ciliophora</taxon>
        <taxon>Intramacronucleata</taxon>
        <taxon>Spirotrichea</taxon>
        <taxon>Stichotrichia</taxon>
        <taxon>Sporadotrichida</taxon>
        <taxon>Oxytrichidae</taxon>
        <taxon>Stylonychinae</taxon>
        <taxon>Stylonychia</taxon>
    </lineage>
</organism>
<name>A0A077ZYC7_STYLE</name>
<evidence type="ECO:0000313" key="2">
    <source>
        <dbReference type="EMBL" id="CDW73551.1"/>
    </source>
</evidence>
<accession>A0A077ZYC7</accession>
<evidence type="ECO:0000313" key="3">
    <source>
        <dbReference type="Proteomes" id="UP000039865"/>
    </source>
</evidence>
<sequence>MQYLKQFRQTSIEDYVESNSPMNQNNTSAKNYIKNYYQQFGGAKKKSASTNQDIDQRQQNPSQFQQHIKQQLISMNINLFDQKEHNAETTDTESRVNKNVTTIGGGQISSNQNVLSQNLKQRAQKRQNNYNKLIEVLLCPTERLISQADDQGSKLSQNKRKNHQTIDTVNDNKLNEVSPQQMILPKLISKNGNQYNEGGNLQQVRSSSNNNQGYTSTQERVSTLNHKESFINMLRTLDHDQNDNNQILLGNATLQTNQTLEQD</sequence>
<protein>
    <submittedName>
        <fullName evidence="2">Uncharacterized protein</fullName>
    </submittedName>
</protein>
<feature type="compositionally biased region" description="Polar residues" evidence="1">
    <location>
        <begin position="165"/>
        <end position="178"/>
    </location>
</feature>
<gene>
    <name evidence="2" type="primary">Contig10769.g11526</name>
    <name evidence="2" type="ORF">STYLEM_2533</name>
</gene>
<dbReference type="AlphaFoldDB" id="A0A077ZYC7"/>
<feature type="compositionally biased region" description="Polar residues" evidence="1">
    <location>
        <begin position="48"/>
        <end position="63"/>
    </location>
</feature>